<name>A0ABD2X6C9_9HYME</name>
<keyword evidence="3" id="KW-1185">Reference proteome</keyword>
<dbReference type="EMBL" id="JBJJXI010000050">
    <property type="protein sequence ID" value="KAL3400852.1"/>
    <property type="molecule type" value="Genomic_DNA"/>
</dbReference>
<accession>A0ABD2X6C9</accession>
<evidence type="ECO:0000313" key="2">
    <source>
        <dbReference type="EMBL" id="KAL3400852.1"/>
    </source>
</evidence>
<feature type="compositionally biased region" description="Low complexity" evidence="1">
    <location>
        <begin position="307"/>
        <end position="327"/>
    </location>
</feature>
<evidence type="ECO:0000313" key="3">
    <source>
        <dbReference type="Proteomes" id="UP001627154"/>
    </source>
</evidence>
<feature type="region of interest" description="Disordered" evidence="1">
    <location>
        <begin position="249"/>
        <end position="274"/>
    </location>
</feature>
<comment type="caution">
    <text evidence="2">The sequence shown here is derived from an EMBL/GenBank/DDBJ whole genome shotgun (WGS) entry which is preliminary data.</text>
</comment>
<feature type="region of interest" description="Disordered" evidence="1">
    <location>
        <begin position="287"/>
        <end position="342"/>
    </location>
</feature>
<proteinExistence type="predicted"/>
<feature type="region of interest" description="Disordered" evidence="1">
    <location>
        <begin position="123"/>
        <end position="168"/>
    </location>
</feature>
<gene>
    <name evidence="2" type="ORF">TKK_005990</name>
</gene>
<dbReference type="Proteomes" id="UP001627154">
    <property type="component" value="Unassembled WGS sequence"/>
</dbReference>
<dbReference type="AlphaFoldDB" id="A0ABD2X6C9"/>
<sequence length="486" mass="52767">MDSRAANCPLRRLLMSPTMTEEMMCFPDCALVSTTESTTTRGAARDGSLSMSTRSKTHVFAFEADQRTTTTSGIGSSSNNHKQSAFMAQVLQHTTQSAIGDGSFLKMPSDAESDEADVSLTKDNHHHNHRHHNHHRQHHHQHQARHHHLHHRQDKGGSGEVGAQAMAPRRSVTSWHEHVYAPSPRTPTAHRISDILGWSNNNNNNNTNNNNGRTQGKLLVPTPRRFSTTSPLLRAPLPVYSPLPAHSPASVHTGSLTSPPCTPSPASPMTSPASAMGYTNPIAPMVNSYQGGLGSEENSDDRPLNLSTSTRRTPSPSPRASSAFSAGGFVGSGNGSPTRLTTASTTTTSAIKATVAVSVAQQFREPPPHHESLSPYAFATHYHIPFPHNGQSAAEMLSATARQLNEKFKASERAKSKCSGCVKPLRLSPGKKPILKLPQSDSVVQTTTLGLKQDYQHQLRCKLLLLLLLLPVHEQRFQCVYGLSHS</sequence>
<protein>
    <submittedName>
        <fullName evidence="2">Uncharacterized protein</fullName>
    </submittedName>
</protein>
<reference evidence="2 3" key="1">
    <citation type="journal article" date="2024" name="bioRxiv">
        <title>A reference genome for Trichogramma kaykai: A tiny desert-dwelling parasitoid wasp with competing sex-ratio distorters.</title>
        <authorList>
            <person name="Culotta J."/>
            <person name="Lindsey A.R."/>
        </authorList>
    </citation>
    <scope>NUCLEOTIDE SEQUENCE [LARGE SCALE GENOMIC DNA]</scope>
    <source>
        <strain evidence="2 3">KSX58</strain>
    </source>
</reference>
<feature type="compositionally biased region" description="Basic residues" evidence="1">
    <location>
        <begin position="124"/>
        <end position="153"/>
    </location>
</feature>
<organism evidence="2 3">
    <name type="scientific">Trichogramma kaykai</name>
    <dbReference type="NCBI Taxonomy" id="54128"/>
    <lineage>
        <taxon>Eukaryota</taxon>
        <taxon>Metazoa</taxon>
        <taxon>Ecdysozoa</taxon>
        <taxon>Arthropoda</taxon>
        <taxon>Hexapoda</taxon>
        <taxon>Insecta</taxon>
        <taxon>Pterygota</taxon>
        <taxon>Neoptera</taxon>
        <taxon>Endopterygota</taxon>
        <taxon>Hymenoptera</taxon>
        <taxon>Apocrita</taxon>
        <taxon>Proctotrupomorpha</taxon>
        <taxon>Chalcidoidea</taxon>
        <taxon>Trichogrammatidae</taxon>
        <taxon>Trichogramma</taxon>
    </lineage>
</organism>
<evidence type="ECO:0000256" key="1">
    <source>
        <dbReference type="SAM" id="MobiDB-lite"/>
    </source>
</evidence>